<feature type="domain" description="EB1 C-terminal" evidence="13">
    <location>
        <begin position="214"/>
        <end position="284"/>
    </location>
</feature>
<feature type="compositionally biased region" description="Basic and acidic residues" evidence="11">
    <location>
        <begin position="194"/>
        <end position="208"/>
    </location>
</feature>
<proteinExistence type="inferred from homology"/>
<keyword evidence="14" id="KW-1185">Reference proteome</keyword>
<feature type="domain" description="Calponin-homology (CH)" evidence="12">
    <location>
        <begin position="14"/>
        <end position="116"/>
    </location>
</feature>
<feature type="coiled-coil region" evidence="10">
    <location>
        <begin position="215"/>
        <end position="242"/>
    </location>
</feature>
<evidence type="ECO:0000256" key="4">
    <source>
        <dbReference type="ARBA" id="ARBA00022618"/>
    </source>
</evidence>
<evidence type="ECO:0000256" key="5">
    <source>
        <dbReference type="ARBA" id="ARBA00022701"/>
    </source>
</evidence>
<dbReference type="CDD" id="cd00065">
    <property type="entry name" value="FYVE_like_SF"/>
    <property type="match status" value="1"/>
</dbReference>
<dbReference type="GO" id="GO:0008017">
    <property type="term" value="F:microtubule binding"/>
    <property type="evidence" value="ECO:0007669"/>
    <property type="project" value="InterPro"/>
</dbReference>
<dbReference type="InterPro" id="IPR036133">
    <property type="entry name" value="EB1_C_sf"/>
</dbReference>
<dbReference type="FunFam" id="1.10.418.10:FF:000007">
    <property type="entry name" value="Microtubule-associated protein, RP/EB family, member 2"/>
    <property type="match status" value="1"/>
</dbReference>
<evidence type="ECO:0000256" key="1">
    <source>
        <dbReference type="ARBA" id="ARBA00004245"/>
    </source>
</evidence>
<feature type="coiled-coil region" evidence="10">
    <location>
        <begin position="425"/>
        <end position="452"/>
    </location>
</feature>
<dbReference type="AlphaFoldDB" id="A0AAF5D189"/>
<protein>
    <submittedName>
        <fullName evidence="15">RING-type domain-containing protein</fullName>
    </submittedName>
</protein>
<dbReference type="SUPFAM" id="SSF140612">
    <property type="entry name" value="EB1 dimerisation domain-like"/>
    <property type="match status" value="1"/>
</dbReference>
<evidence type="ECO:0000256" key="2">
    <source>
        <dbReference type="ARBA" id="ARBA00010729"/>
    </source>
</evidence>
<evidence type="ECO:0000259" key="13">
    <source>
        <dbReference type="PROSITE" id="PS51230"/>
    </source>
</evidence>
<dbReference type="Gene3D" id="1.10.418.10">
    <property type="entry name" value="Calponin-like domain"/>
    <property type="match status" value="1"/>
</dbReference>
<comment type="similarity">
    <text evidence="2">Belongs to the MAPRE family.</text>
</comment>
<feature type="compositionally biased region" description="Low complexity" evidence="11">
    <location>
        <begin position="139"/>
        <end position="155"/>
    </location>
</feature>
<feature type="compositionally biased region" description="Basic and acidic residues" evidence="11">
    <location>
        <begin position="177"/>
        <end position="186"/>
    </location>
</feature>
<dbReference type="InterPro" id="IPR013083">
    <property type="entry name" value="Znf_RING/FYVE/PHD"/>
</dbReference>
<keyword evidence="5 9" id="KW-0493">Microtubule</keyword>
<evidence type="ECO:0000256" key="11">
    <source>
        <dbReference type="SAM" id="MobiDB-lite"/>
    </source>
</evidence>
<dbReference type="WBParaSite" id="TCONS_00004894.p1">
    <property type="protein sequence ID" value="TCONS_00004894.p1"/>
    <property type="gene ID" value="XLOC_003103"/>
</dbReference>
<dbReference type="Pfam" id="PF00307">
    <property type="entry name" value="CH"/>
    <property type="match status" value="1"/>
</dbReference>
<dbReference type="PANTHER" id="PTHR10623">
    <property type="entry name" value="MICROTUBULE-ASSOCIATED PROTEIN RP/EB FAMILY MEMBER"/>
    <property type="match status" value="1"/>
</dbReference>
<feature type="region of interest" description="Disordered" evidence="11">
    <location>
        <begin position="129"/>
        <end position="208"/>
    </location>
</feature>
<dbReference type="Gene3D" id="1.20.5.1430">
    <property type="match status" value="1"/>
</dbReference>
<evidence type="ECO:0000313" key="15">
    <source>
        <dbReference type="WBParaSite" id="TCONS_00004894.p1"/>
    </source>
</evidence>
<dbReference type="PROSITE" id="PS51230">
    <property type="entry name" value="EB1_C"/>
    <property type="match status" value="1"/>
</dbReference>
<feature type="compositionally biased region" description="Low complexity" evidence="11">
    <location>
        <begin position="163"/>
        <end position="175"/>
    </location>
</feature>
<evidence type="ECO:0000259" key="12">
    <source>
        <dbReference type="PROSITE" id="PS50021"/>
    </source>
</evidence>
<dbReference type="InterPro" id="IPR027328">
    <property type="entry name" value="MAPRE"/>
</dbReference>
<organism evidence="14 15">
    <name type="scientific">Strongyloides stercoralis</name>
    <name type="common">Threadworm</name>
    <dbReference type="NCBI Taxonomy" id="6248"/>
    <lineage>
        <taxon>Eukaryota</taxon>
        <taxon>Metazoa</taxon>
        <taxon>Ecdysozoa</taxon>
        <taxon>Nematoda</taxon>
        <taxon>Chromadorea</taxon>
        <taxon>Rhabditida</taxon>
        <taxon>Tylenchina</taxon>
        <taxon>Panagrolaimomorpha</taxon>
        <taxon>Strongyloidoidea</taxon>
        <taxon>Strongyloididae</taxon>
        <taxon>Strongyloides</taxon>
    </lineage>
</organism>
<dbReference type="InterPro" id="IPR004953">
    <property type="entry name" value="EB1_C"/>
</dbReference>
<keyword evidence="10" id="KW-0175">Coiled coil</keyword>
<sequence length="1035" mass="120199">MVNNVYSTSGNFYSISRNELIAWVNSCLQTNLTKIEEMCTGAAYAQLTDMCFRGKIPLKRIKWNSKHEIDWISNWKTIQTAWKNIGIDKPIPVDSLLKGKFQDNFEFLQWFKKFFDANYDETPYNAEEARGFEPIPAPNSTKSSTLSSKGLTSNKGTGNVAKNGRSSTNGTSNNSFKESDDGKKVEGLLGNKQDSGKEVNGKEKNDSSIEDKKKIATLVKEVAELTDELQKMSVSLLTMENERDYYYRRLKMIEIMMTDLKEDSQIEAGKIKKILYTDDDQLNGEGNDYTHEDAKTLIIDKKLEDSGSMYDLDEVCYYFLKRLKYLDNRQYCKNPSKAHAHPKFSIGVREVNRKIVYTNMKKNYYHVWGLYQLMGQKRIYFLNYHIMLSITNGKELLEMSYEEENKFVDVVTADYEIKGVAFKKFRDAETKFRELERKVNIMKEQREKEQITGNYCSLCSNKFRIFDRVKICQICTFKVCKNCIDDNCICEFCKTKDIFLRKRKEFRTLCPYTNTEFGMHKFFCKLEVWRQRAKLEFHLTRLLGDTFENCPIYVKIDDPPLNECFKRLQKEISDYAFSNELGYINSAYRDFYRQLNRLWNNLPERLNSKNRFVLNVAPIVKLKEESHPSSKYYLSVAHAVAYKCEVVLREKIKKMEMDEQRNTKLRHLPHSQQSITRYPEHSSYKNHNLYQTTNRYLKNSEQFNTLTRPPLLKVPSHNMSMVDLSSRSNRKPSSQMIRCVSVYDRNKNSLIDNLNEKEDIQMEDDNNYVSFTLNSNKSSNEDNSIKIIMDRKKIKSQCGKMIVIGCKIYCPKDTIINKDQITWLSGQNKLIEIGGKNQFYINNGNLQCSGYYNLELLLFDSTKSLNGPIGICVLINDKMYFNYCTLIIMEDSFDTTEDCSFPKGIKIEKKEHGVIVVEVQPAGYPEPWVEFVQNNKIIHEDVNHKITTKNGIWYLEITNMIQATSINGQFSRSNLRNISATLSSFEIVAIAKNRFGTATIKGSLLENNKIEGQKNVTEEGQVLETTSISSYNSTN</sequence>
<evidence type="ECO:0000313" key="14">
    <source>
        <dbReference type="Proteomes" id="UP000035681"/>
    </source>
</evidence>
<keyword evidence="3" id="KW-0963">Cytoplasm</keyword>
<dbReference type="GO" id="GO:0005874">
    <property type="term" value="C:microtubule"/>
    <property type="evidence" value="ECO:0007669"/>
    <property type="project" value="UniProtKB-KW"/>
</dbReference>
<dbReference type="InterPro" id="IPR036872">
    <property type="entry name" value="CH_dom_sf"/>
</dbReference>
<evidence type="ECO:0000256" key="9">
    <source>
        <dbReference type="PROSITE-ProRule" id="PRU00576"/>
    </source>
</evidence>
<keyword evidence="7" id="KW-0206">Cytoskeleton</keyword>
<reference evidence="15" key="1">
    <citation type="submission" date="2024-02" db="UniProtKB">
        <authorList>
            <consortium name="WormBaseParasite"/>
        </authorList>
    </citation>
    <scope>IDENTIFICATION</scope>
</reference>
<dbReference type="SUPFAM" id="SSF47576">
    <property type="entry name" value="Calponin-homology domain, CH-domain"/>
    <property type="match status" value="1"/>
</dbReference>
<keyword evidence="4" id="KW-0132">Cell division</keyword>
<dbReference type="InterPro" id="IPR001715">
    <property type="entry name" value="CH_dom"/>
</dbReference>
<evidence type="ECO:0000256" key="3">
    <source>
        <dbReference type="ARBA" id="ARBA00022490"/>
    </source>
</evidence>
<dbReference type="Gene3D" id="3.30.40.10">
    <property type="entry name" value="Zinc/RING finger domain, C3HC4 (zinc finger)"/>
    <property type="match status" value="1"/>
</dbReference>
<keyword evidence="8" id="KW-0131">Cell cycle</keyword>
<evidence type="ECO:0000256" key="6">
    <source>
        <dbReference type="ARBA" id="ARBA00022776"/>
    </source>
</evidence>
<name>A0AAF5D189_STRER</name>
<dbReference type="Pfam" id="PF03271">
    <property type="entry name" value="EB1"/>
    <property type="match status" value="1"/>
</dbReference>
<comment type="subcellular location">
    <subcellularLocation>
        <location evidence="1">Cytoplasm</location>
        <location evidence="1">Cytoskeleton</location>
    </subcellularLocation>
</comment>
<dbReference type="GO" id="GO:0051301">
    <property type="term" value="P:cell division"/>
    <property type="evidence" value="ECO:0007669"/>
    <property type="project" value="UniProtKB-KW"/>
</dbReference>
<evidence type="ECO:0000256" key="7">
    <source>
        <dbReference type="ARBA" id="ARBA00023212"/>
    </source>
</evidence>
<evidence type="ECO:0000256" key="8">
    <source>
        <dbReference type="ARBA" id="ARBA00023306"/>
    </source>
</evidence>
<evidence type="ECO:0000256" key="10">
    <source>
        <dbReference type="SAM" id="Coils"/>
    </source>
</evidence>
<dbReference type="PROSITE" id="PS50021">
    <property type="entry name" value="CH"/>
    <property type="match status" value="1"/>
</dbReference>
<keyword evidence="6" id="KW-0498">Mitosis</keyword>
<accession>A0AAF5D189</accession>
<dbReference type="Proteomes" id="UP000035681">
    <property type="component" value="Unplaced"/>
</dbReference>